<evidence type="ECO:0000313" key="9">
    <source>
        <dbReference type="EMBL" id="QDU84872.1"/>
    </source>
</evidence>
<feature type="transmembrane region" description="Helical" evidence="7">
    <location>
        <begin position="62"/>
        <end position="81"/>
    </location>
</feature>
<dbReference type="RefSeq" id="WP_145187178.1">
    <property type="nucleotide sequence ID" value="NZ_CP036290.1"/>
</dbReference>
<keyword evidence="10" id="KW-1185">Reference proteome</keyword>
<evidence type="ECO:0000313" key="10">
    <source>
        <dbReference type="Proteomes" id="UP000319342"/>
    </source>
</evidence>
<reference evidence="9 10" key="1">
    <citation type="submission" date="2019-02" db="EMBL/GenBank/DDBJ databases">
        <title>Deep-cultivation of Planctomycetes and their phenomic and genomic characterization uncovers novel biology.</title>
        <authorList>
            <person name="Wiegand S."/>
            <person name="Jogler M."/>
            <person name="Boedeker C."/>
            <person name="Pinto D."/>
            <person name="Vollmers J."/>
            <person name="Rivas-Marin E."/>
            <person name="Kohn T."/>
            <person name="Peeters S.H."/>
            <person name="Heuer A."/>
            <person name="Rast P."/>
            <person name="Oberbeckmann S."/>
            <person name="Bunk B."/>
            <person name="Jeske O."/>
            <person name="Meyerdierks A."/>
            <person name="Storesund J.E."/>
            <person name="Kallscheuer N."/>
            <person name="Luecker S."/>
            <person name="Lage O.M."/>
            <person name="Pohl T."/>
            <person name="Merkel B.J."/>
            <person name="Hornburger P."/>
            <person name="Mueller R.-W."/>
            <person name="Bruemmer F."/>
            <person name="Labrenz M."/>
            <person name="Spormann A.M."/>
            <person name="Op den Camp H."/>
            <person name="Overmann J."/>
            <person name="Amann R."/>
            <person name="Jetten M.S.M."/>
            <person name="Mascher T."/>
            <person name="Medema M.H."/>
            <person name="Devos D.P."/>
            <person name="Kaster A.-K."/>
            <person name="Ovreas L."/>
            <person name="Rohde M."/>
            <person name="Galperin M.Y."/>
            <person name="Jogler C."/>
        </authorList>
    </citation>
    <scope>NUCLEOTIDE SEQUENCE [LARGE SCALE GENOMIC DNA]</scope>
    <source>
        <strain evidence="9 10">Pla163</strain>
    </source>
</reference>
<evidence type="ECO:0000256" key="4">
    <source>
        <dbReference type="ARBA" id="ARBA00022692"/>
    </source>
</evidence>
<dbReference type="AlphaFoldDB" id="A0A518D069"/>
<dbReference type="InterPro" id="IPR017475">
    <property type="entry name" value="EPS_sugar_tfrase"/>
</dbReference>
<dbReference type="PANTHER" id="PTHR30576:SF20">
    <property type="entry name" value="QUINOVOSAMINEPHOSPHOTRANSFERAE-RELATED"/>
    <property type="match status" value="1"/>
</dbReference>
<keyword evidence="5 7" id="KW-1133">Transmembrane helix</keyword>
<feature type="transmembrane region" description="Helical" evidence="7">
    <location>
        <begin position="21"/>
        <end position="42"/>
    </location>
</feature>
<dbReference type="PANTHER" id="PTHR30576">
    <property type="entry name" value="COLANIC BIOSYNTHESIS UDP-GLUCOSE LIPID CARRIER TRANSFERASE"/>
    <property type="match status" value="1"/>
</dbReference>
<dbReference type="InterPro" id="IPR003362">
    <property type="entry name" value="Bact_transf"/>
</dbReference>
<name>A0A518D069_9BACT</name>
<dbReference type="NCBIfam" id="TIGR03025">
    <property type="entry name" value="EPS_sugtrans"/>
    <property type="match status" value="1"/>
</dbReference>
<dbReference type="EC" id="2.7.8.31" evidence="9"/>
<evidence type="ECO:0000259" key="8">
    <source>
        <dbReference type="Pfam" id="PF02397"/>
    </source>
</evidence>
<sequence>MNPVGSRTAVGTFVRRHFQVLATWIQVGIDAVVVLIACLIGFEVGSKMAGPGAEIPFEVYVPLWWLIVLVSLLCFHGFGMYRTVKSLLNIEEFAAITKSTGVCFLLVITLMVFLRSPGFESPPVDATSLERLRFALDFGFTPEAYSRVTIGITFTALFLFTCLSRLVSFKVIQSLYRRGLGNRNAVVIGTGETARWLTRKFLLVPTLGLRLRGFVTMGEASDEPGATIPEVGTEVDGVPVVGTVDELPRLVRELKINEAFVAVPSVEEDTMMRVVEELDSLGVTYRVVPRFYQLLSQKVRIETLDSIPLITRAVRRLSLPSAIAKRLLDLLLATIGVVILAPFFLLAAVLVKRDTPGPVFYRQVRIGKDGQPFEMLKFRTMYIHMSGDAVTPSSEHDPRITPIGRLLRRYSLDEMPQLFNVLKGEMSMVGPRPEMPFIVDQYGPLERERLRAKPGITGLWQISYARNEAIHENLDYDIYYVENRSLLLDVVILFLTLFAIVKGTGAH</sequence>
<organism evidence="9 10">
    <name type="scientific">Rohdeia mirabilis</name>
    <dbReference type="NCBI Taxonomy" id="2528008"/>
    <lineage>
        <taxon>Bacteria</taxon>
        <taxon>Pseudomonadati</taxon>
        <taxon>Planctomycetota</taxon>
        <taxon>Planctomycetia</taxon>
        <taxon>Planctomycetia incertae sedis</taxon>
        <taxon>Rohdeia</taxon>
    </lineage>
</organism>
<dbReference type="InterPro" id="IPR036291">
    <property type="entry name" value="NAD(P)-bd_dom_sf"/>
</dbReference>
<evidence type="ECO:0000256" key="2">
    <source>
        <dbReference type="ARBA" id="ARBA00006464"/>
    </source>
</evidence>
<dbReference type="GO" id="GO:0016020">
    <property type="term" value="C:membrane"/>
    <property type="evidence" value="ECO:0007669"/>
    <property type="project" value="UniProtKB-SubCell"/>
</dbReference>
<evidence type="ECO:0000256" key="5">
    <source>
        <dbReference type="ARBA" id="ARBA00022989"/>
    </source>
</evidence>
<keyword evidence="6 7" id="KW-0472">Membrane</keyword>
<keyword evidence="4 7" id="KW-0812">Transmembrane</keyword>
<dbReference type="EMBL" id="CP036290">
    <property type="protein sequence ID" value="QDU84872.1"/>
    <property type="molecule type" value="Genomic_DNA"/>
</dbReference>
<feature type="transmembrane region" description="Helical" evidence="7">
    <location>
        <begin position="327"/>
        <end position="351"/>
    </location>
</feature>
<comment type="similarity">
    <text evidence="2">Belongs to the bacterial sugar transferase family.</text>
</comment>
<dbReference type="Gene3D" id="3.40.50.720">
    <property type="entry name" value="NAD(P)-binding Rossmann-like Domain"/>
    <property type="match status" value="1"/>
</dbReference>
<evidence type="ECO:0000256" key="7">
    <source>
        <dbReference type="SAM" id="Phobius"/>
    </source>
</evidence>
<evidence type="ECO:0000256" key="3">
    <source>
        <dbReference type="ARBA" id="ARBA00022679"/>
    </source>
</evidence>
<keyword evidence="3 9" id="KW-0808">Transferase</keyword>
<feature type="transmembrane region" description="Helical" evidence="7">
    <location>
        <begin position="93"/>
        <end position="114"/>
    </location>
</feature>
<proteinExistence type="inferred from homology"/>
<dbReference type="GO" id="GO:0089702">
    <property type="term" value="F:undecaprenyl-phosphate glucose phosphotransferase activity"/>
    <property type="evidence" value="ECO:0007669"/>
    <property type="project" value="UniProtKB-EC"/>
</dbReference>
<evidence type="ECO:0000256" key="1">
    <source>
        <dbReference type="ARBA" id="ARBA00004141"/>
    </source>
</evidence>
<accession>A0A518D069</accession>
<feature type="domain" description="Bacterial sugar transferase" evidence="8">
    <location>
        <begin position="325"/>
        <end position="501"/>
    </location>
</feature>
<evidence type="ECO:0000256" key="6">
    <source>
        <dbReference type="ARBA" id="ARBA00023136"/>
    </source>
</evidence>
<dbReference type="OrthoDB" id="9766874at2"/>
<dbReference type="Pfam" id="PF13727">
    <property type="entry name" value="CoA_binding_3"/>
    <property type="match status" value="1"/>
</dbReference>
<feature type="transmembrane region" description="Helical" evidence="7">
    <location>
        <begin position="144"/>
        <end position="168"/>
    </location>
</feature>
<dbReference type="Pfam" id="PF02397">
    <property type="entry name" value="Bac_transf"/>
    <property type="match status" value="1"/>
</dbReference>
<dbReference type="SUPFAM" id="SSF51735">
    <property type="entry name" value="NAD(P)-binding Rossmann-fold domains"/>
    <property type="match status" value="1"/>
</dbReference>
<protein>
    <submittedName>
        <fullName evidence="9">UDP-glucose:undecaprenyl-phosphate glucose-1-phosphate transferase</fullName>
        <ecNumber evidence="9">2.7.8.31</ecNumber>
    </submittedName>
</protein>
<comment type="subcellular location">
    <subcellularLocation>
        <location evidence="1">Membrane</location>
        <topology evidence="1">Multi-pass membrane protein</topology>
    </subcellularLocation>
</comment>
<gene>
    <name evidence="9" type="primary">wcaJ</name>
    <name evidence="9" type="ORF">Pla163_19900</name>
</gene>
<dbReference type="Proteomes" id="UP000319342">
    <property type="component" value="Chromosome"/>
</dbReference>